<accession>A0A1Z1UX60</accession>
<dbReference type="GO" id="GO:0005829">
    <property type="term" value="C:cytosol"/>
    <property type="evidence" value="ECO:0007669"/>
    <property type="project" value="TreeGrafter"/>
</dbReference>
<dbReference type="Gene3D" id="1.10.260.40">
    <property type="entry name" value="lambda repressor-like DNA-binding domains"/>
    <property type="match status" value="2"/>
</dbReference>
<keyword evidence="3" id="KW-0614">Plasmid</keyword>
<dbReference type="GO" id="GO:0003700">
    <property type="term" value="F:DNA-binding transcription factor activity"/>
    <property type="evidence" value="ECO:0007669"/>
    <property type="project" value="TreeGrafter"/>
</dbReference>
<evidence type="ECO:0000313" key="3">
    <source>
        <dbReference type="EMBL" id="ARX60082.1"/>
    </source>
</evidence>
<organism evidence="3">
    <name type="scientific">Rhodococcus hoagii</name>
    <name type="common">Corynebacterium equii</name>
    <dbReference type="NCBI Taxonomy" id="43767"/>
    <lineage>
        <taxon>Bacteria</taxon>
        <taxon>Bacillati</taxon>
        <taxon>Actinomycetota</taxon>
        <taxon>Actinomycetes</taxon>
        <taxon>Mycobacteriales</taxon>
        <taxon>Nocardiaceae</taxon>
        <taxon>Prescottella</taxon>
    </lineage>
</organism>
<dbReference type="EMBL" id="KX443401">
    <property type="protein sequence ID" value="ARX60082.1"/>
    <property type="molecule type" value="Genomic_DNA"/>
</dbReference>
<feature type="domain" description="HTH cro/C1-type" evidence="2">
    <location>
        <begin position="9"/>
        <end position="63"/>
    </location>
</feature>
<dbReference type="PANTHER" id="PTHR46797">
    <property type="entry name" value="HTH-TYPE TRANSCRIPTIONAL REGULATOR"/>
    <property type="match status" value="1"/>
</dbReference>
<gene>
    <name evidence="3" type="ORF">pVAPN1572_0440</name>
</gene>
<dbReference type="PANTHER" id="PTHR46797:SF1">
    <property type="entry name" value="METHYLPHOSPHONATE SYNTHASE"/>
    <property type="match status" value="1"/>
</dbReference>
<dbReference type="CDD" id="cd00093">
    <property type="entry name" value="HTH_XRE"/>
    <property type="match status" value="2"/>
</dbReference>
<protein>
    <submittedName>
        <fullName evidence="3">Putative Xre family transcriptional regulator</fullName>
    </submittedName>
</protein>
<dbReference type="RefSeq" id="WP_172687832.1">
    <property type="nucleotide sequence ID" value="NZ_KX443401.1"/>
</dbReference>
<sequence length="143" mass="15643">MRGFQPDQLEKARRSAGVSQRELARLARLNADTIRRWELGDSSPQVDLLARVTAAIGVSIPDVVKVPEGERYPGDWRILRGLTQPQLGAAAGVTTQIVGSIERGEISLSDNVAKRLSAALQISESELRESYERVRNRPAGEPA</sequence>
<geneLocation type="plasmid" evidence="3">
    <name>pVAPN1572</name>
</geneLocation>
<dbReference type="InterPro" id="IPR050807">
    <property type="entry name" value="TransReg_Diox_bact_type"/>
</dbReference>
<name>A0A1Z1UX60_RHOHA</name>
<dbReference type="Pfam" id="PF01381">
    <property type="entry name" value="HTH_3"/>
    <property type="match status" value="2"/>
</dbReference>
<dbReference type="InterPro" id="IPR010982">
    <property type="entry name" value="Lambda_DNA-bd_dom_sf"/>
</dbReference>
<reference evidence="3" key="1">
    <citation type="journal article" date="2017" name="Genome Biol. Evol.">
        <title>Comparative Genomics of Rhodococcus equi Virulence Plasmids Indicates Host-Driven Evolution of the vap Pathogenicity Island.</title>
        <authorList>
            <person name="MacArthur I."/>
            <person name="Anastasi E."/>
            <person name="Alvarez S."/>
            <person name="Scortti M."/>
            <person name="Vazquez-Boland J.A."/>
        </authorList>
    </citation>
    <scope>NUCLEOTIDE SEQUENCE</scope>
    <source>
        <strain evidence="3">PAM1572</strain>
        <plasmid evidence="3">pVAPN1572</plasmid>
    </source>
</reference>
<dbReference type="SMART" id="SM00530">
    <property type="entry name" value="HTH_XRE"/>
    <property type="match status" value="2"/>
</dbReference>
<dbReference type="InterPro" id="IPR001387">
    <property type="entry name" value="Cro/C1-type_HTH"/>
</dbReference>
<feature type="domain" description="HTH cro/C1-type" evidence="2">
    <location>
        <begin position="76"/>
        <end position="127"/>
    </location>
</feature>
<proteinExistence type="predicted"/>
<dbReference type="AlphaFoldDB" id="A0A1Z1UX60"/>
<evidence type="ECO:0000259" key="2">
    <source>
        <dbReference type="PROSITE" id="PS50943"/>
    </source>
</evidence>
<evidence type="ECO:0000256" key="1">
    <source>
        <dbReference type="ARBA" id="ARBA00023125"/>
    </source>
</evidence>
<dbReference type="PROSITE" id="PS50943">
    <property type="entry name" value="HTH_CROC1"/>
    <property type="match status" value="2"/>
</dbReference>
<dbReference type="SUPFAM" id="SSF47413">
    <property type="entry name" value="lambda repressor-like DNA-binding domains"/>
    <property type="match status" value="2"/>
</dbReference>
<dbReference type="GO" id="GO:0003677">
    <property type="term" value="F:DNA binding"/>
    <property type="evidence" value="ECO:0007669"/>
    <property type="project" value="UniProtKB-KW"/>
</dbReference>
<keyword evidence="1" id="KW-0238">DNA-binding</keyword>